<accession>A0A1D2MVR3</accession>
<feature type="domain" description="YEATS" evidence="6">
    <location>
        <begin position="25"/>
        <end position="172"/>
    </location>
</feature>
<proteinExistence type="predicted"/>
<evidence type="ECO:0000256" key="5">
    <source>
        <dbReference type="SAM" id="MobiDB-lite"/>
    </source>
</evidence>
<keyword evidence="2" id="KW-0804">Transcription</keyword>
<dbReference type="GO" id="GO:0006355">
    <property type="term" value="P:regulation of DNA-templated transcription"/>
    <property type="evidence" value="ECO:0007669"/>
    <property type="project" value="InterPro"/>
</dbReference>
<evidence type="ECO:0000256" key="2">
    <source>
        <dbReference type="ARBA" id="ARBA00023163"/>
    </source>
</evidence>
<evidence type="ECO:0000256" key="1">
    <source>
        <dbReference type="ARBA" id="ARBA00023015"/>
    </source>
</evidence>
<comment type="subcellular location">
    <subcellularLocation>
        <location evidence="4">Nucleus</location>
    </subcellularLocation>
</comment>
<dbReference type="GO" id="GO:0005634">
    <property type="term" value="C:nucleus"/>
    <property type="evidence" value="ECO:0007669"/>
    <property type="project" value="UniProtKB-SubCell"/>
</dbReference>
<dbReference type="PANTHER" id="PTHR47573:SF1">
    <property type="entry name" value="PROTEIN AF-9 HOMOLOG"/>
    <property type="match status" value="1"/>
</dbReference>
<feature type="compositionally biased region" description="Basic and acidic residues" evidence="5">
    <location>
        <begin position="227"/>
        <end position="245"/>
    </location>
</feature>
<gene>
    <name evidence="7" type="ORF">Ocin01_09491</name>
</gene>
<evidence type="ECO:0000259" key="6">
    <source>
        <dbReference type="PROSITE" id="PS51037"/>
    </source>
</evidence>
<dbReference type="Gene3D" id="2.60.40.1970">
    <property type="entry name" value="YEATS domain"/>
    <property type="match status" value="1"/>
</dbReference>
<comment type="caution">
    <text evidence="7">The sequence shown here is derived from an EMBL/GenBank/DDBJ whole genome shotgun (WGS) entry which is preliminary data.</text>
</comment>
<dbReference type="OMA" id="VKPYHNE"/>
<dbReference type="InterPro" id="IPR005033">
    <property type="entry name" value="YEATS"/>
</dbReference>
<name>A0A1D2MVR3_ORCCI</name>
<keyword evidence="3 4" id="KW-0539">Nucleus</keyword>
<sequence length="264" mass="29810">MASASPLSAPSGQVVQDYGPDSGGRLKGLQIVKPIVIGNIAKYFGKKREDDGHTHQWTIYMKPYPNEDYSCFIKKVHFKLHDSYANPNRIVTKPPYEVSETGWGEFEVAVKIHFIDPVERPVTVYHVLKLFQSGSDHQSLQNVPKKTVIAESYDEIVFQEPTRYMKSLVDSVVPLTMDEYKHETDFEEKKKSSMAKIASAKGQVKAEIQELKEKLKLSRETIEQFKKALAESQGSEKTKSRKDDSPSPSKTPKSLGSMRGDNKN</sequence>
<dbReference type="InterPro" id="IPR055129">
    <property type="entry name" value="YEATS_dom"/>
</dbReference>
<dbReference type="InterPro" id="IPR038704">
    <property type="entry name" value="YEAST_sf"/>
</dbReference>
<keyword evidence="1" id="KW-0805">Transcription regulation</keyword>
<evidence type="ECO:0000313" key="8">
    <source>
        <dbReference type="Proteomes" id="UP000094527"/>
    </source>
</evidence>
<keyword evidence="8" id="KW-1185">Reference proteome</keyword>
<dbReference type="CDD" id="cd16909">
    <property type="entry name" value="YEATS_GAS41_like"/>
    <property type="match status" value="1"/>
</dbReference>
<protein>
    <submittedName>
        <fullName evidence="7">YEATS domain-containing protein 4</fullName>
    </submittedName>
</protein>
<feature type="region of interest" description="Disordered" evidence="5">
    <location>
        <begin position="227"/>
        <end position="264"/>
    </location>
</feature>
<dbReference type="OrthoDB" id="16041at2759"/>
<organism evidence="7 8">
    <name type="scientific">Orchesella cincta</name>
    <name type="common">Springtail</name>
    <name type="synonym">Podura cincta</name>
    <dbReference type="NCBI Taxonomy" id="48709"/>
    <lineage>
        <taxon>Eukaryota</taxon>
        <taxon>Metazoa</taxon>
        <taxon>Ecdysozoa</taxon>
        <taxon>Arthropoda</taxon>
        <taxon>Hexapoda</taxon>
        <taxon>Collembola</taxon>
        <taxon>Entomobryomorpha</taxon>
        <taxon>Entomobryoidea</taxon>
        <taxon>Orchesellidae</taxon>
        <taxon>Orchesellinae</taxon>
        <taxon>Orchesella</taxon>
    </lineage>
</organism>
<dbReference type="STRING" id="48709.A0A1D2MVR3"/>
<evidence type="ECO:0000256" key="4">
    <source>
        <dbReference type="PROSITE-ProRule" id="PRU00376"/>
    </source>
</evidence>
<reference evidence="7 8" key="1">
    <citation type="journal article" date="2016" name="Genome Biol. Evol.">
        <title>Gene Family Evolution Reflects Adaptation to Soil Environmental Stressors in the Genome of the Collembolan Orchesella cincta.</title>
        <authorList>
            <person name="Faddeeva-Vakhrusheva A."/>
            <person name="Derks M.F."/>
            <person name="Anvar S.Y."/>
            <person name="Agamennone V."/>
            <person name="Suring W."/>
            <person name="Smit S."/>
            <person name="van Straalen N.M."/>
            <person name="Roelofs D."/>
        </authorList>
    </citation>
    <scope>NUCLEOTIDE SEQUENCE [LARGE SCALE GENOMIC DNA]</scope>
    <source>
        <tissue evidence="7">Mixed pool</tissue>
    </source>
</reference>
<dbReference type="PROSITE" id="PS51037">
    <property type="entry name" value="YEATS"/>
    <property type="match status" value="1"/>
</dbReference>
<dbReference type="Pfam" id="PF03366">
    <property type="entry name" value="YEATS"/>
    <property type="match status" value="1"/>
</dbReference>
<dbReference type="AlphaFoldDB" id="A0A1D2MVR3"/>
<evidence type="ECO:0000256" key="3">
    <source>
        <dbReference type="ARBA" id="ARBA00023242"/>
    </source>
</evidence>
<dbReference type="Proteomes" id="UP000094527">
    <property type="component" value="Unassembled WGS sequence"/>
</dbReference>
<dbReference type="EMBL" id="LJIJ01000464">
    <property type="protein sequence ID" value="ODM97187.1"/>
    <property type="molecule type" value="Genomic_DNA"/>
</dbReference>
<dbReference type="PANTHER" id="PTHR47573">
    <property type="entry name" value="PROTEIN AF-9 HOMOLOG"/>
    <property type="match status" value="1"/>
</dbReference>
<evidence type="ECO:0000313" key="7">
    <source>
        <dbReference type="EMBL" id="ODM97187.1"/>
    </source>
</evidence>